<proteinExistence type="inferred from homology"/>
<dbReference type="Gene3D" id="1.10.300.10">
    <property type="entry name" value="Adenylosuccinate Synthetase, subunit A, domain 2"/>
    <property type="match status" value="1"/>
</dbReference>
<dbReference type="PROSITE" id="PS00513">
    <property type="entry name" value="ADENYLOSUCCIN_SYN_2"/>
    <property type="match status" value="1"/>
</dbReference>
<dbReference type="HAMAP" id="MF_00011">
    <property type="entry name" value="Adenylosucc_synth"/>
    <property type="match status" value="1"/>
</dbReference>
<keyword evidence="13" id="KW-1185">Reference proteome</keyword>
<dbReference type="Gene3D" id="3.40.440.10">
    <property type="entry name" value="Adenylosuccinate Synthetase, subunit A, domain 1"/>
    <property type="match status" value="1"/>
</dbReference>
<dbReference type="PANTHER" id="PTHR11846:SF0">
    <property type="entry name" value="ADENYLOSUCCINATE SYNTHETASE"/>
    <property type="match status" value="1"/>
</dbReference>
<feature type="binding site" description="in other chain" evidence="8">
    <location>
        <begin position="13"/>
        <end position="16"/>
    </location>
    <ligand>
        <name>IMP</name>
        <dbReference type="ChEBI" id="CHEBI:58053"/>
        <note>ligand shared between dimeric partners</note>
    </ligand>
</feature>
<dbReference type="NCBIfam" id="TIGR00184">
    <property type="entry name" value="purA"/>
    <property type="match status" value="1"/>
</dbReference>
<dbReference type="InterPro" id="IPR001114">
    <property type="entry name" value="Adenylosuccinate_synthetase"/>
</dbReference>
<protein>
    <recommendedName>
        <fullName evidence="8 10">Adenylosuccinate synthetase</fullName>
        <shortName evidence="8">AMPSase</shortName>
        <shortName evidence="8">AdSS</shortName>
        <ecNumber evidence="8 10">6.3.4.4</ecNumber>
    </recommendedName>
    <alternativeName>
        <fullName evidence="8">IMP--aspartate ligase</fullName>
    </alternativeName>
</protein>
<dbReference type="GO" id="GO:0000287">
    <property type="term" value="F:magnesium ion binding"/>
    <property type="evidence" value="ECO:0007669"/>
    <property type="project" value="UniProtKB-UniRule"/>
</dbReference>
<evidence type="ECO:0000313" key="12">
    <source>
        <dbReference type="EMBL" id="CUH76922.1"/>
    </source>
</evidence>
<feature type="binding site" evidence="8">
    <location>
        <begin position="40"/>
        <end position="42"/>
    </location>
    <ligand>
        <name>GTP</name>
        <dbReference type="ChEBI" id="CHEBI:37565"/>
    </ligand>
</feature>
<dbReference type="PANTHER" id="PTHR11846">
    <property type="entry name" value="ADENYLOSUCCINATE SYNTHETASE"/>
    <property type="match status" value="1"/>
</dbReference>
<dbReference type="PROSITE" id="PS01266">
    <property type="entry name" value="ADENYLOSUCCIN_SYN_1"/>
    <property type="match status" value="1"/>
</dbReference>
<feature type="compositionally biased region" description="Basic and acidic residues" evidence="11">
    <location>
        <begin position="283"/>
        <end position="303"/>
    </location>
</feature>
<dbReference type="InterPro" id="IPR042110">
    <property type="entry name" value="Adenylosuccinate_synth_dom2"/>
</dbReference>
<gene>
    <name evidence="8 12" type="primary">purA</name>
    <name evidence="12" type="ORF">TRM7557_01129</name>
</gene>
<dbReference type="GO" id="GO:0005525">
    <property type="term" value="F:GTP binding"/>
    <property type="evidence" value="ECO:0007669"/>
    <property type="project" value="UniProtKB-UniRule"/>
</dbReference>
<dbReference type="GO" id="GO:0004019">
    <property type="term" value="F:adenylosuccinate synthase activity"/>
    <property type="evidence" value="ECO:0007669"/>
    <property type="project" value="UniProtKB-UniRule"/>
</dbReference>
<name>A0A0P1G555_9RHOB</name>
<comment type="pathway">
    <text evidence="8 10">Purine metabolism; AMP biosynthesis via de novo pathway; AMP from IMP: step 1/2.</text>
</comment>
<evidence type="ECO:0000313" key="13">
    <source>
        <dbReference type="Proteomes" id="UP000052022"/>
    </source>
</evidence>
<feature type="binding site" description="in other chain" evidence="8">
    <location>
        <position position="131"/>
    </location>
    <ligand>
        <name>IMP</name>
        <dbReference type="ChEBI" id="CHEBI:58053"/>
        <note>ligand shared between dimeric partners</note>
    </ligand>
</feature>
<reference evidence="12 13" key="1">
    <citation type="submission" date="2015-09" db="EMBL/GenBank/DDBJ databases">
        <authorList>
            <consortium name="Swine Surveillance"/>
        </authorList>
    </citation>
    <scope>NUCLEOTIDE SEQUENCE [LARGE SCALE GENOMIC DNA]</scope>
    <source>
        <strain evidence="12 13">CECT 7557</strain>
    </source>
</reference>
<evidence type="ECO:0000256" key="5">
    <source>
        <dbReference type="ARBA" id="ARBA00022755"/>
    </source>
</evidence>
<accession>A0A0P1G555</accession>
<keyword evidence="7 8" id="KW-0342">GTP-binding</keyword>
<dbReference type="AlphaFoldDB" id="A0A0P1G555"/>
<evidence type="ECO:0000256" key="3">
    <source>
        <dbReference type="ARBA" id="ARBA00022723"/>
    </source>
</evidence>
<keyword evidence="4 8" id="KW-0547">Nucleotide-binding</keyword>
<dbReference type="SUPFAM" id="SSF52540">
    <property type="entry name" value="P-loop containing nucleoside triphosphate hydrolases"/>
    <property type="match status" value="1"/>
</dbReference>
<feature type="binding site" evidence="8">
    <location>
        <position position="145"/>
    </location>
    <ligand>
        <name>IMP</name>
        <dbReference type="ChEBI" id="CHEBI:58053"/>
        <note>ligand shared between dimeric partners</note>
    </ligand>
</feature>
<keyword evidence="8" id="KW-0963">Cytoplasm</keyword>
<dbReference type="Pfam" id="PF00709">
    <property type="entry name" value="Adenylsucc_synt"/>
    <property type="match status" value="1"/>
</dbReference>
<dbReference type="EC" id="6.3.4.4" evidence="8 10"/>
<feature type="binding site" evidence="8">
    <location>
        <begin position="306"/>
        <end position="312"/>
    </location>
    <ligand>
        <name>substrate</name>
    </ligand>
</feature>
<dbReference type="Proteomes" id="UP000052022">
    <property type="component" value="Unassembled WGS sequence"/>
</dbReference>
<dbReference type="GO" id="GO:0046040">
    <property type="term" value="P:IMP metabolic process"/>
    <property type="evidence" value="ECO:0007669"/>
    <property type="project" value="TreeGrafter"/>
</dbReference>
<feature type="binding site" evidence="8">
    <location>
        <position position="13"/>
    </location>
    <ligand>
        <name>Mg(2+)</name>
        <dbReference type="ChEBI" id="CHEBI:18420"/>
    </ligand>
</feature>
<evidence type="ECO:0000256" key="1">
    <source>
        <dbReference type="ARBA" id="ARBA00011738"/>
    </source>
</evidence>
<feature type="binding site" description="in other chain" evidence="8">
    <location>
        <position position="240"/>
    </location>
    <ligand>
        <name>IMP</name>
        <dbReference type="ChEBI" id="CHEBI:58053"/>
        <note>ligand shared between dimeric partners</note>
    </ligand>
</feature>
<keyword evidence="3 8" id="KW-0479">Metal-binding</keyword>
<keyword evidence="2 8" id="KW-0436">Ligase</keyword>
<dbReference type="Gene3D" id="3.90.170.10">
    <property type="entry name" value="Adenylosuccinate Synthetase, subunit A, domain 3"/>
    <property type="match status" value="1"/>
</dbReference>
<feature type="binding site" evidence="8">
    <location>
        <position position="312"/>
    </location>
    <ligand>
        <name>GTP</name>
        <dbReference type="ChEBI" id="CHEBI:37565"/>
    </ligand>
</feature>
<dbReference type="FunFam" id="1.10.300.10:FF:000001">
    <property type="entry name" value="Adenylosuccinate synthetase"/>
    <property type="match status" value="1"/>
</dbReference>
<evidence type="ECO:0000256" key="8">
    <source>
        <dbReference type="HAMAP-Rule" id="MF_00011"/>
    </source>
</evidence>
<feature type="binding site" description="in other chain" evidence="8">
    <location>
        <position position="310"/>
    </location>
    <ligand>
        <name>IMP</name>
        <dbReference type="ChEBI" id="CHEBI:58053"/>
        <note>ligand shared between dimeric partners</note>
    </ligand>
</feature>
<dbReference type="NCBIfam" id="NF002223">
    <property type="entry name" value="PRK01117.1"/>
    <property type="match status" value="1"/>
</dbReference>
<dbReference type="OrthoDB" id="9807553at2"/>
<comment type="subunit">
    <text evidence="1 8">Homodimer.</text>
</comment>
<dbReference type="InterPro" id="IPR033128">
    <property type="entry name" value="Adenylosuccin_syn_Lys_AS"/>
</dbReference>
<feature type="active site" description="Proton donor" evidence="8">
    <location>
        <position position="41"/>
    </location>
</feature>
<evidence type="ECO:0000256" key="7">
    <source>
        <dbReference type="ARBA" id="ARBA00023134"/>
    </source>
</evidence>
<evidence type="ECO:0000256" key="9">
    <source>
        <dbReference type="PROSITE-ProRule" id="PRU10134"/>
    </source>
</evidence>
<evidence type="ECO:0000256" key="2">
    <source>
        <dbReference type="ARBA" id="ARBA00022598"/>
    </source>
</evidence>
<feature type="active site" description="Proton acceptor" evidence="8">
    <location>
        <position position="13"/>
    </location>
</feature>
<evidence type="ECO:0000256" key="10">
    <source>
        <dbReference type="RuleBase" id="RU000520"/>
    </source>
</evidence>
<evidence type="ECO:0000256" key="11">
    <source>
        <dbReference type="SAM" id="MobiDB-lite"/>
    </source>
</evidence>
<dbReference type="RefSeq" id="WP_058289239.1">
    <property type="nucleotide sequence ID" value="NZ_CYSD01000015.1"/>
</dbReference>
<dbReference type="GO" id="GO:0044208">
    <property type="term" value="P:'de novo' AMP biosynthetic process"/>
    <property type="evidence" value="ECO:0007669"/>
    <property type="project" value="UniProtKB-UniRule"/>
</dbReference>
<keyword evidence="6 8" id="KW-0460">Magnesium</keyword>
<dbReference type="InterPro" id="IPR027417">
    <property type="entry name" value="P-loop_NTPase"/>
</dbReference>
<keyword evidence="5 8" id="KW-0658">Purine biosynthesis</keyword>
<dbReference type="CDD" id="cd03108">
    <property type="entry name" value="AdSS"/>
    <property type="match status" value="1"/>
</dbReference>
<dbReference type="InterPro" id="IPR042111">
    <property type="entry name" value="Adenylosuccinate_synth_dom3"/>
</dbReference>
<feature type="region of interest" description="Disordered" evidence="11">
    <location>
        <begin position="280"/>
        <end position="304"/>
    </location>
</feature>
<comment type="catalytic activity">
    <reaction evidence="8 10">
        <text>IMP + L-aspartate + GTP = N(6)-(1,2-dicarboxyethyl)-AMP + GDP + phosphate + 2 H(+)</text>
        <dbReference type="Rhea" id="RHEA:15753"/>
        <dbReference type="ChEBI" id="CHEBI:15378"/>
        <dbReference type="ChEBI" id="CHEBI:29991"/>
        <dbReference type="ChEBI" id="CHEBI:37565"/>
        <dbReference type="ChEBI" id="CHEBI:43474"/>
        <dbReference type="ChEBI" id="CHEBI:57567"/>
        <dbReference type="ChEBI" id="CHEBI:58053"/>
        <dbReference type="ChEBI" id="CHEBI:58189"/>
        <dbReference type="EC" id="6.3.4.4"/>
    </reaction>
</comment>
<sequence length="437" mass="47427">MANVVVVGAQWGDEGKGKIVDWLSERADVIARFQGGHNAGHTLVIDGKVYKLHALPSGVVRGGKLSVIGNGVVLDPWHLMNEIETVRAQGVEITPETLMIAENTPLIMPFHGELDRAREEAASKGTKIGTTGRGIGPAYEDKVGRRAIRVADLADEATLEARVDRALQHHDPLRKGLGVEPIDRDALVEKLKEIAKQILPFAAPVWKVMNEKRKAGKRILFEGAQGALLDIDFGTYPFVTSSNVIAGQAATGVGIGPNSIDYVLGIVKAYTTRVGEGPFPSELLKEDGTPDADGERLGTRGHEFGTTTGRQRRCGWFDACLVRQTCATSGINGISFTKLDVLDGFETLKICVGYDLDGERLDYLPTAADQQARCKPIYEEMPGWSESTEGARSWNDLPANAIKYVKRVEELIDCPVALLSTSPERDDTILVTDPFAD</sequence>
<evidence type="ECO:0000256" key="6">
    <source>
        <dbReference type="ARBA" id="ARBA00022842"/>
    </source>
</evidence>
<evidence type="ECO:0000256" key="4">
    <source>
        <dbReference type="ARBA" id="ARBA00022741"/>
    </source>
</evidence>
<dbReference type="GO" id="GO:0005737">
    <property type="term" value="C:cytoplasm"/>
    <property type="evidence" value="ECO:0007669"/>
    <property type="project" value="UniProtKB-SubCell"/>
</dbReference>
<dbReference type="FunFam" id="3.90.170.10:FF:000001">
    <property type="entry name" value="Adenylosuccinate synthetase"/>
    <property type="match status" value="1"/>
</dbReference>
<dbReference type="UniPathway" id="UPA00075">
    <property type="reaction ID" value="UER00335"/>
</dbReference>
<feature type="binding site" evidence="8">
    <location>
        <begin position="12"/>
        <end position="18"/>
    </location>
    <ligand>
        <name>GTP</name>
        <dbReference type="ChEBI" id="CHEBI:37565"/>
    </ligand>
</feature>
<dbReference type="InterPro" id="IPR042109">
    <property type="entry name" value="Adenylosuccinate_synth_dom1"/>
</dbReference>
<dbReference type="InterPro" id="IPR018220">
    <property type="entry name" value="Adenylosuccin_syn_GTP-bd"/>
</dbReference>
<feature type="active site" evidence="9">
    <location>
        <position position="142"/>
    </location>
</feature>
<dbReference type="EMBL" id="CYSD01000015">
    <property type="protein sequence ID" value="CUH76922.1"/>
    <property type="molecule type" value="Genomic_DNA"/>
</dbReference>
<comment type="function">
    <text evidence="8">Plays an important role in the de novo pathway of purine nucleotide biosynthesis. Catalyzes the first committed step in the biosynthesis of AMP from IMP.</text>
</comment>
<organism evidence="12 13">
    <name type="scientific">Tritonibacter multivorans</name>
    <dbReference type="NCBI Taxonomy" id="928856"/>
    <lineage>
        <taxon>Bacteria</taxon>
        <taxon>Pseudomonadati</taxon>
        <taxon>Pseudomonadota</taxon>
        <taxon>Alphaproteobacteria</taxon>
        <taxon>Rhodobacterales</taxon>
        <taxon>Paracoccaceae</taxon>
        <taxon>Tritonibacter</taxon>
    </lineage>
</organism>
<feature type="binding site" evidence="8">
    <location>
        <position position="40"/>
    </location>
    <ligand>
        <name>Mg(2+)</name>
        <dbReference type="ChEBI" id="CHEBI:18420"/>
    </ligand>
</feature>
<feature type="binding site" evidence="8">
    <location>
        <begin position="338"/>
        <end position="340"/>
    </location>
    <ligand>
        <name>GTP</name>
        <dbReference type="ChEBI" id="CHEBI:37565"/>
    </ligand>
</feature>
<dbReference type="SMART" id="SM00788">
    <property type="entry name" value="Adenylsucc_synt"/>
    <property type="match status" value="1"/>
</dbReference>
<dbReference type="STRING" id="928856.SAMN04488049_10679"/>
<feature type="binding site" evidence="8">
    <location>
        <begin position="420"/>
        <end position="422"/>
    </location>
    <ligand>
        <name>GTP</name>
        <dbReference type="ChEBI" id="CHEBI:37565"/>
    </ligand>
</feature>
<comment type="cofactor">
    <cofactor evidence="8">
        <name>Mg(2+)</name>
        <dbReference type="ChEBI" id="CHEBI:18420"/>
    </cofactor>
    <text evidence="8">Binds 1 Mg(2+) ion per subunit.</text>
</comment>
<comment type="similarity">
    <text evidence="8 10">Belongs to the adenylosuccinate synthetase family.</text>
</comment>
<feature type="binding site" description="in other chain" evidence="8">
    <location>
        <begin position="38"/>
        <end position="41"/>
    </location>
    <ligand>
        <name>IMP</name>
        <dbReference type="ChEBI" id="CHEBI:58053"/>
        <note>ligand shared between dimeric partners</note>
    </ligand>
</feature>
<feature type="binding site" description="in other chain" evidence="8">
    <location>
        <position position="225"/>
    </location>
    <ligand>
        <name>IMP</name>
        <dbReference type="ChEBI" id="CHEBI:58053"/>
        <note>ligand shared between dimeric partners</note>
    </ligand>
</feature>
<comment type="subcellular location">
    <subcellularLocation>
        <location evidence="8">Cytoplasm</location>
    </subcellularLocation>
</comment>